<dbReference type="InterPro" id="IPR019819">
    <property type="entry name" value="Carboxylesterase_B_CS"/>
</dbReference>
<evidence type="ECO:0000256" key="1">
    <source>
        <dbReference type="ARBA" id="ARBA00005964"/>
    </source>
</evidence>
<dbReference type="InterPro" id="IPR002018">
    <property type="entry name" value="CarbesteraseB"/>
</dbReference>
<dbReference type="AlphaFoldDB" id="A0AAN7VJ65"/>
<feature type="domain" description="Carboxylesterase type B" evidence="7">
    <location>
        <begin position="4"/>
        <end position="522"/>
    </location>
</feature>
<sequence length="536" mass="60237">MERDPTVTINQGKLLGKINIAYQGNRYYSFQGIPYAEPPLGNLRFKAPRPPKSWEGTRDATKEGERCFSKHISNQSIGGSEDCLFLNVFTPQLPSKNKELKAVMVWIHGGAFLVGSGGWEFHQPDFFIAEDVIIVTINYRLGLLGFLSLDDPDLEITGNAGLKDQVMALMWVRDNISKFGGNPNNVTIFGESAGGVCVHALILSTTAKGLFHTAIIQSGCAFIPWQQVGDALPLLTKNLGLETTDTKKVLTALTEMPVEKLFELQGKLESDITTASLMGPAIEKPTAKFPFIVQEPLDIILSKNYNHVPIMIGFTSREGMLFDLLNRIKYGDVKLVTDFETEIPYVMKVQKGSGLSKTISEKIKAFYYGKEVPSNDNINQYYLLKGDNFFVWSTYAAVKHHCSTSQKPVYLYRMSVESTLNLTKKVVGTKNPGVCHGDDVRYLFKTDYTPPIIPNSIEDKSIKRFTRLWSNFAKTGNPNSINKDVLINVHWKPTQPEEFHFMDIGENLTVGKNPEEERILFWKEIFSLSPYTKDFL</sequence>
<evidence type="ECO:0000313" key="8">
    <source>
        <dbReference type="EMBL" id="KAK5647709.1"/>
    </source>
</evidence>
<keyword evidence="3 6" id="KW-0378">Hydrolase</keyword>
<dbReference type="EC" id="3.1.1.-" evidence="6"/>
<evidence type="ECO:0000256" key="6">
    <source>
        <dbReference type="RuleBase" id="RU361235"/>
    </source>
</evidence>
<dbReference type="InterPro" id="IPR029058">
    <property type="entry name" value="AB_hydrolase_fold"/>
</dbReference>
<evidence type="ECO:0000256" key="3">
    <source>
        <dbReference type="ARBA" id="ARBA00022801"/>
    </source>
</evidence>
<proteinExistence type="inferred from homology"/>
<keyword evidence="5" id="KW-0325">Glycoprotein</keyword>
<dbReference type="InterPro" id="IPR019826">
    <property type="entry name" value="Carboxylesterase_B_AS"/>
</dbReference>
<dbReference type="PANTHER" id="PTHR43142:SF1">
    <property type="entry name" value="CARBOXYLIC ESTER HYDROLASE"/>
    <property type="match status" value="1"/>
</dbReference>
<dbReference type="PANTHER" id="PTHR43142">
    <property type="entry name" value="CARBOXYLIC ESTER HYDROLASE"/>
    <property type="match status" value="1"/>
</dbReference>
<keyword evidence="9" id="KW-1185">Reference proteome</keyword>
<name>A0AAN7VJ65_9COLE</name>
<reference evidence="8 9" key="1">
    <citation type="journal article" date="2024" name="Insects">
        <title>An Improved Chromosome-Level Genome Assembly of the Firefly Pyrocoelia pectoralis.</title>
        <authorList>
            <person name="Fu X."/>
            <person name="Meyer-Rochow V.B."/>
            <person name="Ballantyne L."/>
            <person name="Zhu X."/>
        </authorList>
    </citation>
    <scope>NUCLEOTIDE SEQUENCE [LARGE SCALE GENOMIC DNA]</scope>
    <source>
        <strain evidence="8">XCY_ONT2</strain>
    </source>
</reference>
<dbReference type="Proteomes" id="UP001329430">
    <property type="component" value="Chromosome 2"/>
</dbReference>
<protein>
    <recommendedName>
        <fullName evidence="6">Carboxylic ester hydrolase</fullName>
        <ecNumber evidence="6">3.1.1.-</ecNumber>
    </recommendedName>
</protein>
<gene>
    <name evidence="8" type="ORF">RI129_002601</name>
</gene>
<evidence type="ECO:0000313" key="9">
    <source>
        <dbReference type="Proteomes" id="UP001329430"/>
    </source>
</evidence>
<dbReference type="EMBL" id="JAVRBK010000002">
    <property type="protein sequence ID" value="KAK5647709.1"/>
    <property type="molecule type" value="Genomic_DNA"/>
</dbReference>
<evidence type="ECO:0000259" key="7">
    <source>
        <dbReference type="Pfam" id="PF00135"/>
    </source>
</evidence>
<dbReference type="GO" id="GO:0052689">
    <property type="term" value="F:carboxylic ester hydrolase activity"/>
    <property type="evidence" value="ECO:0007669"/>
    <property type="project" value="UniProtKB-KW"/>
</dbReference>
<organism evidence="8 9">
    <name type="scientific">Pyrocoelia pectoralis</name>
    <dbReference type="NCBI Taxonomy" id="417401"/>
    <lineage>
        <taxon>Eukaryota</taxon>
        <taxon>Metazoa</taxon>
        <taxon>Ecdysozoa</taxon>
        <taxon>Arthropoda</taxon>
        <taxon>Hexapoda</taxon>
        <taxon>Insecta</taxon>
        <taxon>Pterygota</taxon>
        <taxon>Neoptera</taxon>
        <taxon>Endopterygota</taxon>
        <taxon>Coleoptera</taxon>
        <taxon>Polyphaga</taxon>
        <taxon>Elateriformia</taxon>
        <taxon>Elateroidea</taxon>
        <taxon>Lampyridae</taxon>
        <taxon>Lampyrinae</taxon>
        <taxon>Pyrocoelia</taxon>
    </lineage>
</organism>
<evidence type="ECO:0000256" key="2">
    <source>
        <dbReference type="ARBA" id="ARBA00022487"/>
    </source>
</evidence>
<keyword evidence="4" id="KW-1015">Disulfide bond</keyword>
<dbReference type="Pfam" id="PF00135">
    <property type="entry name" value="COesterase"/>
    <property type="match status" value="1"/>
</dbReference>
<evidence type="ECO:0000256" key="5">
    <source>
        <dbReference type="ARBA" id="ARBA00023180"/>
    </source>
</evidence>
<keyword evidence="2" id="KW-0719">Serine esterase</keyword>
<dbReference type="PROSITE" id="PS00941">
    <property type="entry name" value="CARBOXYLESTERASE_B_2"/>
    <property type="match status" value="1"/>
</dbReference>
<dbReference type="PROSITE" id="PS00122">
    <property type="entry name" value="CARBOXYLESTERASE_B_1"/>
    <property type="match status" value="1"/>
</dbReference>
<evidence type="ECO:0000256" key="4">
    <source>
        <dbReference type="ARBA" id="ARBA00023157"/>
    </source>
</evidence>
<comment type="caution">
    <text evidence="8">The sequence shown here is derived from an EMBL/GenBank/DDBJ whole genome shotgun (WGS) entry which is preliminary data.</text>
</comment>
<accession>A0AAN7VJ65</accession>
<dbReference type="Gene3D" id="3.40.50.1820">
    <property type="entry name" value="alpha/beta hydrolase"/>
    <property type="match status" value="1"/>
</dbReference>
<comment type="similarity">
    <text evidence="1 6">Belongs to the type-B carboxylesterase/lipase family.</text>
</comment>
<dbReference type="SUPFAM" id="SSF53474">
    <property type="entry name" value="alpha/beta-Hydrolases"/>
    <property type="match status" value="1"/>
</dbReference>